<dbReference type="InterPro" id="IPR000555">
    <property type="entry name" value="JAMM/MPN+_dom"/>
</dbReference>
<keyword evidence="3" id="KW-0378">Hydrolase</keyword>
<proteinExistence type="predicted"/>
<dbReference type="GO" id="GO:0008237">
    <property type="term" value="F:metallopeptidase activity"/>
    <property type="evidence" value="ECO:0007669"/>
    <property type="project" value="InterPro"/>
</dbReference>
<sequence>MGKGKDTKANPAEAGDVAEDETKVQDEKSNDTPTALLPFAARVEVHPLVLLSLVDHFARMNTSALQKKRVVGLLLGRYKRGAEGQPVLDINNSFAVPFDEDASNPEVWFFDTNYAEEMFLMYRRVLPQVKIVGWYSSGPTVKPSDMLLHLLVADRFCPNPVYCVVNTDANNRGVPVLAYTTTQGREGSRTLEFRNIPTHLGAEEAEEVGIEHLLRDLTDSTVSTLSTQIGERELSLQHLCQILQQIEEYLNDVAAGNMPVSEDVLEVLQELISLQPEMYVQKKSTDMIRFANDSAISTFLASIGRCICALHEVILNRRTLARELREIKAKREEAQEKKIDNEQAKAKEASTDIKKVKLPSLL</sequence>
<dbReference type="Gene3D" id="3.40.140.10">
    <property type="entry name" value="Cytidine Deaminase, domain 2"/>
    <property type="match status" value="1"/>
</dbReference>
<feature type="compositionally biased region" description="Basic and acidic residues" evidence="1">
    <location>
        <begin position="20"/>
        <end position="30"/>
    </location>
</feature>
<organism evidence="3 4">
    <name type="scientific">Angomonas deanei</name>
    <dbReference type="NCBI Taxonomy" id="59799"/>
    <lineage>
        <taxon>Eukaryota</taxon>
        <taxon>Discoba</taxon>
        <taxon>Euglenozoa</taxon>
        <taxon>Kinetoplastea</taxon>
        <taxon>Metakinetoplastina</taxon>
        <taxon>Trypanosomatida</taxon>
        <taxon>Trypanosomatidae</taxon>
        <taxon>Strigomonadinae</taxon>
        <taxon>Angomonas</taxon>
    </lineage>
</organism>
<feature type="domain" description="MPN" evidence="2">
    <location>
        <begin position="43"/>
        <end position="185"/>
    </location>
</feature>
<evidence type="ECO:0000313" key="3">
    <source>
        <dbReference type="EMBL" id="CAD2216411.1"/>
    </source>
</evidence>
<dbReference type="Proteomes" id="UP000515908">
    <property type="component" value="Chromosome 06"/>
</dbReference>
<accession>A0A7G2CBF8</accession>
<dbReference type="InterPro" id="IPR037518">
    <property type="entry name" value="MPN"/>
</dbReference>
<dbReference type="InterPro" id="IPR024969">
    <property type="entry name" value="EIF3F/CSN6-like_C"/>
</dbReference>
<evidence type="ECO:0000313" key="4">
    <source>
        <dbReference type="Proteomes" id="UP000515908"/>
    </source>
</evidence>
<gene>
    <name evidence="3" type="ORF">ADEAN_000387300</name>
</gene>
<dbReference type="PANTHER" id="PTHR10540:SF7">
    <property type="entry name" value="26S PROTEASOME NON-ATPASE REGULATORY SUBUNIT 7"/>
    <property type="match status" value="1"/>
</dbReference>
<dbReference type="PANTHER" id="PTHR10540">
    <property type="entry name" value="EUKARYOTIC TRANSLATION INITIATION FACTOR 3 SUBUNIT F-RELATED"/>
    <property type="match status" value="1"/>
</dbReference>
<dbReference type="Pfam" id="PF13012">
    <property type="entry name" value="MitMem_reg"/>
    <property type="match status" value="1"/>
</dbReference>
<reference evidence="3 4" key="1">
    <citation type="submission" date="2020-08" db="EMBL/GenBank/DDBJ databases">
        <authorList>
            <person name="Newling K."/>
            <person name="Davey J."/>
            <person name="Forrester S."/>
        </authorList>
    </citation>
    <scope>NUCLEOTIDE SEQUENCE [LARGE SCALE GENOMIC DNA]</scope>
    <source>
        <strain evidence="4">Crithidia deanei Carvalho (ATCC PRA-265)</strain>
    </source>
</reference>
<dbReference type="VEuPathDB" id="TriTrypDB:ADEAN_000387300"/>
<evidence type="ECO:0000259" key="2">
    <source>
        <dbReference type="PROSITE" id="PS50249"/>
    </source>
</evidence>
<dbReference type="OrthoDB" id="10256771at2759"/>
<dbReference type="Pfam" id="PF01398">
    <property type="entry name" value="JAB"/>
    <property type="match status" value="1"/>
</dbReference>
<protein>
    <submittedName>
        <fullName evidence="3">JAB1/Mov34/MPN/PAD-1 ubiquitin protease/Maintenance of mitochondrial structure and function, putative</fullName>
    </submittedName>
</protein>
<feature type="region of interest" description="Disordered" evidence="1">
    <location>
        <begin position="1"/>
        <end position="31"/>
    </location>
</feature>
<keyword evidence="3" id="KW-0645">Protease</keyword>
<dbReference type="EMBL" id="LR877150">
    <property type="protein sequence ID" value="CAD2216411.1"/>
    <property type="molecule type" value="Genomic_DNA"/>
</dbReference>
<dbReference type="PROSITE" id="PS50249">
    <property type="entry name" value="MPN"/>
    <property type="match status" value="1"/>
</dbReference>
<feature type="region of interest" description="Disordered" evidence="1">
    <location>
        <begin position="331"/>
        <end position="351"/>
    </location>
</feature>
<evidence type="ECO:0000256" key="1">
    <source>
        <dbReference type="SAM" id="MobiDB-lite"/>
    </source>
</evidence>
<dbReference type="GO" id="GO:0000502">
    <property type="term" value="C:proteasome complex"/>
    <property type="evidence" value="ECO:0007669"/>
    <property type="project" value="TreeGrafter"/>
</dbReference>
<keyword evidence="4" id="KW-1185">Reference proteome</keyword>
<dbReference type="SMART" id="SM00232">
    <property type="entry name" value="JAB_MPN"/>
    <property type="match status" value="1"/>
</dbReference>
<dbReference type="AlphaFoldDB" id="A0A7G2CBF8"/>
<dbReference type="GO" id="GO:0043161">
    <property type="term" value="P:proteasome-mediated ubiquitin-dependent protein catabolic process"/>
    <property type="evidence" value="ECO:0007669"/>
    <property type="project" value="TreeGrafter"/>
</dbReference>
<name>A0A7G2CBF8_9TRYP</name>